<organism evidence="2 3">
    <name type="scientific">Acuticoccus sediminis</name>
    <dbReference type="NCBI Taxonomy" id="2184697"/>
    <lineage>
        <taxon>Bacteria</taxon>
        <taxon>Pseudomonadati</taxon>
        <taxon>Pseudomonadota</taxon>
        <taxon>Alphaproteobacteria</taxon>
        <taxon>Hyphomicrobiales</taxon>
        <taxon>Amorphaceae</taxon>
        <taxon>Acuticoccus</taxon>
    </lineage>
</organism>
<feature type="region of interest" description="Disordered" evidence="1">
    <location>
        <begin position="86"/>
        <end position="108"/>
    </location>
</feature>
<dbReference type="EMBL" id="QHHQ01000018">
    <property type="protein sequence ID" value="RAH95932.1"/>
    <property type="molecule type" value="Genomic_DNA"/>
</dbReference>
<dbReference type="AlphaFoldDB" id="A0A8B2NLE2"/>
<comment type="caution">
    <text evidence="2">The sequence shown here is derived from an EMBL/GenBank/DDBJ whole genome shotgun (WGS) entry which is preliminary data.</text>
</comment>
<evidence type="ECO:0000313" key="3">
    <source>
        <dbReference type="Proteomes" id="UP000249590"/>
    </source>
</evidence>
<evidence type="ECO:0000313" key="2">
    <source>
        <dbReference type="EMBL" id="RAH95932.1"/>
    </source>
</evidence>
<evidence type="ECO:0000256" key="1">
    <source>
        <dbReference type="SAM" id="MobiDB-lite"/>
    </source>
</evidence>
<dbReference type="Proteomes" id="UP000249590">
    <property type="component" value="Unassembled WGS sequence"/>
</dbReference>
<dbReference type="OrthoDB" id="8445391at2"/>
<dbReference type="RefSeq" id="WP_111352692.1">
    <property type="nucleotide sequence ID" value="NZ_QHHQ01000018.1"/>
</dbReference>
<protein>
    <submittedName>
        <fullName evidence="2">Uncharacterized protein</fullName>
    </submittedName>
</protein>
<name>A0A8B2NLE2_9HYPH</name>
<reference evidence="2 3" key="1">
    <citation type="submission" date="2018-05" db="EMBL/GenBank/DDBJ databases">
        <title>Acuticoccus sediminis sp. nov., isolated from deep-sea sediment of Indian Ocean.</title>
        <authorList>
            <person name="Liu X."/>
            <person name="Lai Q."/>
            <person name="Du Y."/>
            <person name="Sun F."/>
            <person name="Zhang X."/>
            <person name="Wang S."/>
            <person name="Shao Z."/>
        </authorList>
    </citation>
    <scope>NUCLEOTIDE SEQUENCE [LARGE SCALE GENOMIC DNA]</scope>
    <source>
        <strain evidence="2 3">PTG4-2</strain>
    </source>
</reference>
<gene>
    <name evidence="2" type="ORF">DLJ53_33575</name>
</gene>
<keyword evidence="3" id="KW-1185">Reference proteome</keyword>
<sequence length="108" mass="11981">MSNGSISDPIQMMYDADFAAPAEIFVSRHAGSKRGSLGYHRFATAEQAIYFAIENFSHLRADEVVMAVNEKRFNLTSLRALGRVNRQDASRSAEGHRRGAFGRSLFAV</sequence>
<accession>A0A8B2NLE2</accession>
<proteinExistence type="predicted"/>
<feature type="compositionally biased region" description="Basic and acidic residues" evidence="1">
    <location>
        <begin position="86"/>
        <end position="97"/>
    </location>
</feature>